<dbReference type="PANTHER" id="PTHR30270">
    <property type="entry name" value="THIAMINE-MONOPHOSPHATE KINASE"/>
    <property type="match status" value="1"/>
</dbReference>
<feature type="binding site" evidence="1">
    <location>
        <position position="225"/>
    </location>
    <ligand>
        <name>Mg(2+)</name>
        <dbReference type="ChEBI" id="CHEBI:18420"/>
        <label>5</label>
    </ligand>
</feature>
<dbReference type="PIRSF" id="PIRSF005303">
    <property type="entry name" value="Thiam_monoph_kin"/>
    <property type="match status" value="1"/>
</dbReference>
<dbReference type="EC" id="2.7.4.16" evidence="1"/>
<evidence type="ECO:0000259" key="3">
    <source>
        <dbReference type="Pfam" id="PF02769"/>
    </source>
</evidence>
<feature type="binding site" evidence="1">
    <location>
        <begin position="128"/>
        <end position="129"/>
    </location>
    <ligand>
        <name>ATP</name>
        <dbReference type="ChEBI" id="CHEBI:30616"/>
    </ligand>
</feature>
<dbReference type="SUPFAM" id="SSF55326">
    <property type="entry name" value="PurM N-terminal domain-like"/>
    <property type="match status" value="1"/>
</dbReference>
<proteinExistence type="inferred from homology"/>
<keyword evidence="1 4" id="KW-0418">Kinase</keyword>
<dbReference type="InterPro" id="IPR036921">
    <property type="entry name" value="PurM-like_N_sf"/>
</dbReference>
<gene>
    <name evidence="1" type="primary">thiL</name>
    <name evidence="4" type="ORF">M2350_001613</name>
</gene>
<dbReference type="NCBIfam" id="TIGR01379">
    <property type="entry name" value="thiL"/>
    <property type="match status" value="1"/>
</dbReference>
<dbReference type="Pfam" id="PF02769">
    <property type="entry name" value="AIRS_C"/>
    <property type="match status" value="1"/>
</dbReference>
<dbReference type="InterPro" id="IPR016188">
    <property type="entry name" value="PurM-like_N"/>
</dbReference>
<keyword evidence="1" id="KW-0547">Nucleotide-binding</keyword>
<dbReference type="Pfam" id="PF00586">
    <property type="entry name" value="AIRS"/>
    <property type="match status" value="1"/>
</dbReference>
<comment type="pathway">
    <text evidence="1">Cofactor biosynthesis; thiamine diphosphate biosynthesis; thiamine diphosphate from thiamine phosphate: step 1/1.</text>
</comment>
<protein>
    <recommendedName>
        <fullName evidence="1">Thiamine-monophosphate kinase</fullName>
        <shortName evidence="1">TMP kinase</shortName>
        <shortName evidence="1">Thiamine-phosphate kinase</shortName>
        <ecNumber evidence="1">2.7.4.16</ecNumber>
    </recommendedName>
</protein>
<feature type="binding site" evidence="1">
    <location>
        <position position="36"/>
    </location>
    <ligand>
        <name>Mg(2+)</name>
        <dbReference type="ChEBI" id="CHEBI:18420"/>
        <label>3</label>
    </ligand>
</feature>
<feature type="binding site" evidence="1">
    <location>
        <position position="154"/>
    </location>
    <ligand>
        <name>ATP</name>
        <dbReference type="ChEBI" id="CHEBI:30616"/>
    </ligand>
</feature>
<comment type="caution">
    <text evidence="4">The sequence shown here is derived from an EMBL/GenBank/DDBJ whole genome shotgun (WGS) entry which is preliminary data.</text>
</comment>
<feature type="binding site" evidence="1">
    <location>
        <position position="59"/>
    </location>
    <ligand>
        <name>substrate</name>
    </ligand>
</feature>
<feature type="binding site" evidence="1">
    <location>
        <position position="129"/>
    </location>
    <ligand>
        <name>Mg(2+)</name>
        <dbReference type="ChEBI" id="CHEBI:18420"/>
        <label>1</label>
    </ligand>
</feature>
<feature type="binding site" evidence="1">
    <location>
        <position position="222"/>
    </location>
    <ligand>
        <name>Mg(2+)</name>
        <dbReference type="ChEBI" id="CHEBI:18420"/>
        <label>3</label>
    </ligand>
</feature>
<keyword evidence="1" id="KW-0460">Magnesium</keyword>
<dbReference type="InterPro" id="IPR036676">
    <property type="entry name" value="PurM-like_C_sf"/>
</dbReference>
<evidence type="ECO:0000313" key="4">
    <source>
        <dbReference type="EMBL" id="MCS3919213.1"/>
    </source>
</evidence>
<feature type="binding site" evidence="1">
    <location>
        <position position="50"/>
    </location>
    <ligand>
        <name>Mg(2+)</name>
        <dbReference type="ChEBI" id="CHEBI:18420"/>
        <label>4</label>
    </ligand>
</feature>
<comment type="function">
    <text evidence="1">Catalyzes the ATP-dependent phosphorylation of thiamine-monophosphate (TMP) to form thiamine-pyrophosphate (TPP), the active form of vitamin B1.</text>
</comment>
<feature type="domain" description="PurM-like N-terminal" evidence="2">
    <location>
        <begin position="34"/>
        <end position="147"/>
    </location>
</feature>
<keyword evidence="5" id="KW-1185">Reference proteome</keyword>
<accession>A0ABT2EQL4</accession>
<comment type="catalytic activity">
    <reaction evidence="1">
        <text>thiamine phosphate + ATP = thiamine diphosphate + ADP</text>
        <dbReference type="Rhea" id="RHEA:15913"/>
        <dbReference type="ChEBI" id="CHEBI:30616"/>
        <dbReference type="ChEBI" id="CHEBI:37575"/>
        <dbReference type="ChEBI" id="CHEBI:58937"/>
        <dbReference type="ChEBI" id="CHEBI:456216"/>
        <dbReference type="EC" id="2.7.4.16"/>
    </reaction>
</comment>
<feature type="binding site" evidence="1">
    <location>
        <position position="36"/>
    </location>
    <ligand>
        <name>Mg(2+)</name>
        <dbReference type="ChEBI" id="CHEBI:18420"/>
        <label>4</label>
    </ligand>
</feature>
<keyword evidence="1" id="KW-0784">Thiamine biosynthesis</keyword>
<comment type="caution">
    <text evidence="1">Lacks conserved residue(s) required for the propagation of feature annotation.</text>
</comment>
<dbReference type="Proteomes" id="UP001204798">
    <property type="component" value="Unassembled WGS sequence"/>
</dbReference>
<feature type="binding site" evidence="1">
    <location>
        <position position="333"/>
    </location>
    <ligand>
        <name>substrate</name>
    </ligand>
</feature>
<feature type="binding site" evidence="1">
    <location>
        <position position="81"/>
    </location>
    <ligand>
        <name>Mg(2+)</name>
        <dbReference type="ChEBI" id="CHEBI:18420"/>
        <label>4</label>
    </ligand>
</feature>
<feature type="binding site" evidence="1">
    <location>
        <position position="111"/>
    </location>
    <ligand>
        <name>ATP</name>
        <dbReference type="ChEBI" id="CHEBI:30616"/>
    </ligand>
</feature>
<feature type="binding site" evidence="1">
    <location>
        <position position="52"/>
    </location>
    <ligand>
        <name>Mg(2+)</name>
        <dbReference type="ChEBI" id="CHEBI:18420"/>
        <label>2</label>
    </ligand>
</feature>
<evidence type="ECO:0000313" key="5">
    <source>
        <dbReference type="Proteomes" id="UP001204798"/>
    </source>
</evidence>
<reference evidence="4 5" key="1">
    <citation type="submission" date="2022-08" db="EMBL/GenBank/DDBJ databases">
        <title>Bacterial and archaeal communities from various locations to study Microbial Dark Matter (Phase II).</title>
        <authorList>
            <person name="Stepanauskas R."/>
        </authorList>
    </citation>
    <scope>NUCLEOTIDE SEQUENCE [LARGE SCALE GENOMIC DNA]</scope>
    <source>
        <strain evidence="4 5">PD1</strain>
    </source>
</reference>
<dbReference type="PANTHER" id="PTHR30270:SF0">
    <property type="entry name" value="THIAMINE-MONOPHOSPHATE KINASE"/>
    <property type="match status" value="1"/>
</dbReference>
<comment type="miscellaneous">
    <text evidence="1">Reaction mechanism of ThiL seems to utilize a direct, inline transfer of the gamma-phosphate of ATP to TMP rather than a phosphorylated enzyme intermediate.</text>
</comment>
<dbReference type="InterPro" id="IPR010918">
    <property type="entry name" value="PurM-like_C_dom"/>
</dbReference>
<dbReference type="CDD" id="cd02194">
    <property type="entry name" value="ThiL"/>
    <property type="match status" value="1"/>
</dbReference>
<dbReference type="EMBL" id="JANUCP010000002">
    <property type="protein sequence ID" value="MCS3919213.1"/>
    <property type="molecule type" value="Genomic_DNA"/>
</dbReference>
<feature type="binding site" evidence="1">
    <location>
        <position position="275"/>
    </location>
    <ligand>
        <name>substrate</name>
    </ligand>
</feature>
<dbReference type="SUPFAM" id="SSF56042">
    <property type="entry name" value="PurM C-terminal domain-like"/>
    <property type="match status" value="1"/>
</dbReference>
<dbReference type="Gene3D" id="3.30.1330.10">
    <property type="entry name" value="PurM-like, N-terminal domain"/>
    <property type="match status" value="1"/>
</dbReference>
<name>A0ABT2EQL4_9BACT</name>
<keyword evidence="1 4" id="KW-0808">Transferase</keyword>
<feature type="binding site" evidence="1">
    <location>
        <position position="81"/>
    </location>
    <ligand>
        <name>Mg(2+)</name>
        <dbReference type="ChEBI" id="CHEBI:18420"/>
        <label>3</label>
    </ligand>
</feature>
<evidence type="ECO:0000259" key="2">
    <source>
        <dbReference type="Pfam" id="PF00586"/>
    </source>
</evidence>
<comment type="similarity">
    <text evidence="1">Belongs to the thiamine-monophosphate kinase family.</text>
</comment>
<keyword evidence="1" id="KW-0067">ATP-binding</keyword>
<evidence type="ECO:0000256" key="1">
    <source>
        <dbReference type="HAMAP-Rule" id="MF_02128"/>
    </source>
</evidence>
<dbReference type="RefSeq" id="WP_259095420.1">
    <property type="nucleotide sequence ID" value="NZ_CP130454.1"/>
</dbReference>
<dbReference type="HAMAP" id="MF_02128">
    <property type="entry name" value="TMP_kinase"/>
    <property type="match status" value="1"/>
</dbReference>
<dbReference type="Gene3D" id="3.90.650.10">
    <property type="entry name" value="PurM-like C-terminal domain"/>
    <property type="match status" value="1"/>
</dbReference>
<feature type="binding site" evidence="1">
    <location>
        <position position="81"/>
    </location>
    <ligand>
        <name>Mg(2+)</name>
        <dbReference type="ChEBI" id="CHEBI:18420"/>
        <label>2</label>
    </ligand>
</feature>
<organism evidence="4 5">
    <name type="scientific">Candidatus Fervidibacter sacchari</name>
    <dbReference type="NCBI Taxonomy" id="1448929"/>
    <lineage>
        <taxon>Bacteria</taxon>
        <taxon>Candidatus Fervidibacterota</taxon>
        <taxon>Candidatus Fervidibacter</taxon>
    </lineage>
</organism>
<dbReference type="GO" id="GO:0009030">
    <property type="term" value="F:thiamine-phosphate kinase activity"/>
    <property type="evidence" value="ECO:0007669"/>
    <property type="project" value="UniProtKB-EC"/>
</dbReference>
<feature type="binding site" evidence="1">
    <location>
        <position position="52"/>
    </location>
    <ligand>
        <name>Mg(2+)</name>
        <dbReference type="ChEBI" id="CHEBI:18420"/>
        <label>1</label>
    </ligand>
</feature>
<sequence>MKVRELGEYPLVARLCERLERTFGFDKRVLVGLGDDASVLEIDGIKFVLTIDTQLENAHFRRRWMPPFDLGWKSIAISVSDVVAMGGKPIAALLGLGLTGDEPVSFVDEFYDGAIAICQATGTLLLGGDTVRSPIGLMVSSVVIGIVEGEPFRRDGAKVGDEIIVTGFLGESAAGFWLLEQNIGNAQTHPLLSKCIERFRRPTPRLNAVPILRSFPVHAAIDISDGLVIDAQRMAKASRVQVVVDLPNLPLSQALKEAASITGKDALTLALTGGEDYELLIAAPSVVSSQLCETLTANGIAAHRIGAVVSEHEEGEVLGKHIDGTFKPLSGGFQHF</sequence>
<feature type="binding site" evidence="1">
    <location>
        <position position="224"/>
    </location>
    <ligand>
        <name>ATP</name>
        <dbReference type="ChEBI" id="CHEBI:30616"/>
    </ligand>
</feature>
<dbReference type="InterPro" id="IPR006283">
    <property type="entry name" value="ThiL-like"/>
</dbReference>
<keyword evidence="1" id="KW-0479">Metal-binding</keyword>
<feature type="domain" description="PurM-like C-terminal" evidence="3">
    <location>
        <begin position="158"/>
        <end position="314"/>
    </location>
</feature>